<sequence>MQITMKKEEFDKAISDAVKHGKLHALCELNDHVTAEYNDMNSNFLCRVCRGANIEMTRRFLNIIRERIRNLR</sequence>
<protein>
    <submittedName>
        <fullName evidence="1">Uncharacterized protein</fullName>
    </submittedName>
</protein>
<evidence type="ECO:0000313" key="1">
    <source>
        <dbReference type="EMBL" id="ANA49577.1"/>
    </source>
</evidence>
<reference evidence="2" key="1">
    <citation type="submission" date="2016-03" db="EMBL/GenBank/DDBJ databases">
        <authorList>
            <person name="Cucic S."/>
            <person name="Anany H."/>
            <person name="Brovko L."/>
            <person name="Kropinski A.M."/>
            <person name="Griffiths M.W."/>
        </authorList>
    </citation>
    <scope>NUCLEOTIDE SEQUENCE [LARGE SCALE GENOMIC DNA]</scope>
</reference>
<dbReference type="GeneID" id="29060406"/>
<dbReference type="EMBL" id="KU867307">
    <property type="protein sequence ID" value="ANA49577.1"/>
    <property type="molecule type" value="Genomic_DNA"/>
</dbReference>
<name>A0A1B0VVH3_9CAUD</name>
<dbReference type="RefSeq" id="YP_009286589.1">
    <property type="nucleotide sequence ID" value="NC_031065.1"/>
</dbReference>
<dbReference type="KEGG" id="vg:29060406"/>
<keyword evidence="2" id="KW-1185">Reference proteome</keyword>
<evidence type="ECO:0000313" key="2">
    <source>
        <dbReference type="Proteomes" id="UP000204511"/>
    </source>
</evidence>
<accession>A0A1B0VVH3</accession>
<organism evidence="1 2">
    <name type="scientific">Salmonella phage vB_SnwM_CGG4-1</name>
    <dbReference type="NCBI Taxonomy" id="1815631"/>
    <lineage>
        <taxon>Viruses</taxon>
        <taxon>Duplodnaviria</taxon>
        <taxon>Heunggongvirae</taxon>
        <taxon>Uroviricota</taxon>
        <taxon>Caudoviricetes</taxon>
        <taxon>Pantevenvirales</taxon>
        <taxon>Straboviridae</taxon>
        <taxon>Tevenvirinae</taxon>
        <taxon>Gelderlandvirus</taxon>
        <taxon>Gelderlandvirus cgg41</taxon>
    </lineage>
</organism>
<proteinExistence type="predicted"/>
<gene>
    <name evidence="1" type="ORF">CGG41_223</name>
</gene>
<dbReference type="Proteomes" id="UP000204511">
    <property type="component" value="Genome"/>
</dbReference>
<dbReference type="OrthoDB" id="28660at10239"/>